<protein>
    <recommendedName>
        <fullName evidence="3">Retrotransposon gag domain-containing protein</fullName>
    </recommendedName>
</protein>
<dbReference type="PANTHER" id="PTHR33223">
    <property type="entry name" value="CCHC-TYPE DOMAIN-CONTAINING PROTEIN"/>
    <property type="match status" value="1"/>
</dbReference>
<gene>
    <name evidence="1" type="ORF">OSB04_029224</name>
</gene>
<evidence type="ECO:0008006" key="3">
    <source>
        <dbReference type="Google" id="ProtNLM"/>
    </source>
</evidence>
<evidence type="ECO:0000313" key="2">
    <source>
        <dbReference type="Proteomes" id="UP001172457"/>
    </source>
</evidence>
<organism evidence="1 2">
    <name type="scientific">Centaurea solstitialis</name>
    <name type="common">yellow star-thistle</name>
    <dbReference type="NCBI Taxonomy" id="347529"/>
    <lineage>
        <taxon>Eukaryota</taxon>
        <taxon>Viridiplantae</taxon>
        <taxon>Streptophyta</taxon>
        <taxon>Embryophyta</taxon>
        <taxon>Tracheophyta</taxon>
        <taxon>Spermatophyta</taxon>
        <taxon>Magnoliopsida</taxon>
        <taxon>eudicotyledons</taxon>
        <taxon>Gunneridae</taxon>
        <taxon>Pentapetalae</taxon>
        <taxon>asterids</taxon>
        <taxon>campanulids</taxon>
        <taxon>Asterales</taxon>
        <taxon>Asteraceae</taxon>
        <taxon>Carduoideae</taxon>
        <taxon>Cardueae</taxon>
        <taxon>Centaureinae</taxon>
        <taxon>Centaurea</taxon>
    </lineage>
</organism>
<comment type="caution">
    <text evidence="1">The sequence shown here is derived from an EMBL/GenBank/DDBJ whole genome shotgun (WGS) entry which is preliminary data.</text>
</comment>
<keyword evidence="2" id="KW-1185">Reference proteome</keyword>
<reference evidence="1" key="1">
    <citation type="submission" date="2023-03" db="EMBL/GenBank/DDBJ databases">
        <title>Chromosome-scale reference genome and RAD-based genetic map of yellow starthistle (Centaurea solstitialis) reveal putative structural variation and QTLs associated with invader traits.</title>
        <authorList>
            <person name="Reatini B."/>
            <person name="Cang F.A."/>
            <person name="Jiang Q."/>
            <person name="Mckibben M.T.W."/>
            <person name="Barker M.S."/>
            <person name="Rieseberg L.H."/>
            <person name="Dlugosch K.M."/>
        </authorList>
    </citation>
    <scope>NUCLEOTIDE SEQUENCE</scope>
    <source>
        <strain evidence="1">CAN-66</strain>
        <tissue evidence="1">Leaf</tissue>
    </source>
</reference>
<dbReference type="EMBL" id="JARYMX010000007">
    <property type="protein sequence ID" value="KAJ9542718.1"/>
    <property type="molecule type" value="Genomic_DNA"/>
</dbReference>
<dbReference type="AlphaFoldDB" id="A0AA38SPR3"/>
<sequence length="230" mass="27267">MDMYIVSLIVRSYDDIARLSSMTTCLCLMDLILIQEYHPERYLTILIVRSFDDKISPKQGKYPLQTRMADNQPMWEARMKINFTPRSAIRKTKFKVRLRLFPFTLIEGANEWFQSLVRNSIRTWEELKSIILVSLTDAWERFKGLLLNLSNHGISKQEIVKIFYKGLTDDSRLTLDTSSRGIFEYKSAKEAYQLLEDMTIHHLDWTPKHEEKLAIEEVRLVQNMQKHFEQ</sequence>
<accession>A0AA38SPR3</accession>
<name>A0AA38SPR3_9ASTR</name>
<evidence type="ECO:0000313" key="1">
    <source>
        <dbReference type="EMBL" id="KAJ9542718.1"/>
    </source>
</evidence>
<dbReference type="PANTHER" id="PTHR33223:SF11">
    <property type="entry name" value="ELEMENT PROTEIN, PUTATIVE-RELATED"/>
    <property type="match status" value="1"/>
</dbReference>
<proteinExistence type="predicted"/>
<dbReference type="Proteomes" id="UP001172457">
    <property type="component" value="Chromosome 7"/>
</dbReference>